<dbReference type="GO" id="GO:0016491">
    <property type="term" value="F:oxidoreductase activity"/>
    <property type="evidence" value="ECO:0007669"/>
    <property type="project" value="UniProtKB-KW"/>
</dbReference>
<dbReference type="AlphaFoldDB" id="A0A075G5T7"/>
<evidence type="ECO:0000256" key="1">
    <source>
        <dbReference type="ARBA" id="ARBA00023002"/>
    </source>
</evidence>
<reference evidence="3" key="1">
    <citation type="journal article" date="2014" name="Genome Biol. Evol.">
        <title>Pangenome evidence for extensive interdomain horizontal transfer affecting lineage core and shell genes in uncultured planktonic thaumarchaeota and euryarchaeota.</title>
        <authorList>
            <person name="Deschamps P."/>
            <person name="Zivanovic Y."/>
            <person name="Moreira D."/>
            <person name="Rodriguez-Valera F."/>
            <person name="Lopez-Garcia P."/>
        </authorList>
    </citation>
    <scope>NUCLEOTIDE SEQUENCE</scope>
</reference>
<dbReference type="PANTHER" id="PTHR43157:SF31">
    <property type="entry name" value="PHOSPHATIDYLINOSITOL-GLYCAN BIOSYNTHESIS CLASS F PROTEIN"/>
    <property type="match status" value="1"/>
</dbReference>
<protein>
    <submittedName>
        <fullName evidence="3">Short-chain dehydrogenase/reductase SDR</fullName>
    </submittedName>
</protein>
<evidence type="ECO:0000256" key="2">
    <source>
        <dbReference type="RuleBase" id="RU000363"/>
    </source>
</evidence>
<dbReference type="PANTHER" id="PTHR43157">
    <property type="entry name" value="PHOSPHATIDYLINOSITOL-GLYCAN BIOSYNTHESIS CLASS F PROTEIN-RELATED"/>
    <property type="match status" value="1"/>
</dbReference>
<dbReference type="PRINTS" id="PR00080">
    <property type="entry name" value="SDRFAMILY"/>
</dbReference>
<dbReference type="SUPFAM" id="SSF51735">
    <property type="entry name" value="NAD(P)-binding Rossmann-fold domains"/>
    <property type="match status" value="1"/>
</dbReference>
<dbReference type="InterPro" id="IPR036291">
    <property type="entry name" value="NAD(P)-bd_dom_sf"/>
</dbReference>
<keyword evidence="1" id="KW-0560">Oxidoreductase</keyword>
<dbReference type="InterPro" id="IPR002347">
    <property type="entry name" value="SDR_fam"/>
</dbReference>
<organism evidence="3">
    <name type="scientific">uncultured marine group II/III euryarchaeote AD1000_91_C10</name>
    <dbReference type="NCBI Taxonomy" id="1457825"/>
    <lineage>
        <taxon>Archaea</taxon>
        <taxon>Methanobacteriati</taxon>
        <taxon>Methanobacteriota</taxon>
        <taxon>environmental samples</taxon>
    </lineage>
</organism>
<dbReference type="CDD" id="cd05327">
    <property type="entry name" value="retinol-DH_like_SDR_c_like"/>
    <property type="match status" value="1"/>
</dbReference>
<dbReference type="PRINTS" id="PR00081">
    <property type="entry name" value="GDHRDH"/>
</dbReference>
<evidence type="ECO:0000313" key="3">
    <source>
        <dbReference type="EMBL" id="AIE97122.1"/>
    </source>
</evidence>
<dbReference type="Pfam" id="PF00106">
    <property type="entry name" value="adh_short"/>
    <property type="match status" value="2"/>
</dbReference>
<dbReference type="EMBL" id="KF900498">
    <property type="protein sequence ID" value="AIE97122.1"/>
    <property type="molecule type" value="Genomic_DNA"/>
</dbReference>
<proteinExistence type="inferred from homology"/>
<comment type="similarity">
    <text evidence="2">Belongs to the short-chain dehydrogenases/reductases (SDR) family.</text>
</comment>
<accession>A0A075G5T7</accession>
<sequence length="286" mass="31937">MVEGKTCLITGATDGIGKETALSLAKQGAKIIIVGRNQKKCENVVSEIIHLTQNNQVEFLLADLSLMREVNGLAERIMYGYRHLDILINNVGAFFRKKELTEEGLERTFALNHLSYFLLTHKLLPLLEHSKTARIVNVASIAHIRTDMNFDNLNGEKNWSWYGGGWNAYCCSKLANIMFTYHLSKKLEGKQITANCLHPGFVASKFGDNNGLFSRSIIKTAKFFGAIGVKKGSETSTYLASSDEVEGISGKYFASCSAQKSSKQSHNEKDIEKLWSISEEYTSEYL</sequence>
<dbReference type="Gene3D" id="3.40.50.720">
    <property type="entry name" value="NAD(P)-binding Rossmann-like Domain"/>
    <property type="match status" value="1"/>
</dbReference>
<name>A0A075G5T7_9EURY</name>